<organism evidence="3 4">
    <name type="scientific">Durusdinium trenchii</name>
    <dbReference type="NCBI Taxonomy" id="1381693"/>
    <lineage>
        <taxon>Eukaryota</taxon>
        <taxon>Sar</taxon>
        <taxon>Alveolata</taxon>
        <taxon>Dinophyceae</taxon>
        <taxon>Suessiales</taxon>
        <taxon>Symbiodiniaceae</taxon>
        <taxon>Durusdinium</taxon>
    </lineage>
</organism>
<dbReference type="PROSITE" id="PS50096">
    <property type="entry name" value="IQ"/>
    <property type="match status" value="1"/>
</dbReference>
<feature type="compositionally biased region" description="Basic and acidic residues" evidence="1">
    <location>
        <begin position="450"/>
        <end position="459"/>
    </location>
</feature>
<comment type="caution">
    <text evidence="3">The sequence shown here is derived from an EMBL/GenBank/DDBJ whole genome shotgun (WGS) entry which is preliminary data.</text>
</comment>
<keyword evidence="2" id="KW-0812">Transmembrane</keyword>
<feature type="compositionally biased region" description="Polar residues" evidence="1">
    <location>
        <begin position="353"/>
        <end position="375"/>
    </location>
</feature>
<feature type="compositionally biased region" description="Basic residues" evidence="1">
    <location>
        <begin position="555"/>
        <end position="569"/>
    </location>
</feature>
<evidence type="ECO:0000256" key="1">
    <source>
        <dbReference type="SAM" id="MobiDB-lite"/>
    </source>
</evidence>
<protein>
    <submittedName>
        <fullName evidence="3">Uncharacterized protein</fullName>
    </submittedName>
</protein>
<dbReference type="InterPro" id="IPR027417">
    <property type="entry name" value="P-loop_NTPase"/>
</dbReference>
<feature type="region of interest" description="Disordered" evidence="1">
    <location>
        <begin position="543"/>
        <end position="610"/>
    </location>
</feature>
<dbReference type="EMBL" id="CAXAMM010007295">
    <property type="protein sequence ID" value="CAK9013740.1"/>
    <property type="molecule type" value="Genomic_DNA"/>
</dbReference>
<feature type="compositionally biased region" description="Basic and acidic residues" evidence="1">
    <location>
        <begin position="473"/>
        <end position="485"/>
    </location>
</feature>
<keyword evidence="4" id="KW-1185">Reference proteome</keyword>
<reference evidence="3 4" key="1">
    <citation type="submission" date="2024-02" db="EMBL/GenBank/DDBJ databases">
        <authorList>
            <person name="Chen Y."/>
            <person name="Shah S."/>
            <person name="Dougan E. K."/>
            <person name="Thang M."/>
            <person name="Chan C."/>
        </authorList>
    </citation>
    <scope>NUCLEOTIDE SEQUENCE [LARGE SCALE GENOMIC DNA]</scope>
</reference>
<dbReference type="Proteomes" id="UP001642464">
    <property type="component" value="Unassembled WGS sequence"/>
</dbReference>
<keyword evidence="2" id="KW-0472">Membrane</keyword>
<sequence>MFFVHVPRCGGTSLTKLFKLPSKTRKGRGLWHKIGLTYFFYRYRVLETRNFPLVTYENLVVAIQFALAMMLWFFGWMDSANPDCVSDSFWGCPPPIPSLVMMCSGMLLFISSTFLFTAPLSARNDFLRRAYIIFVGHIIFNWTESEDWLTGVSKKGYVVHFTAAKMIKHELLSREDFQRVDNFAIVRNPYSRMVSVYMYNRFGSLEGFDHFVEVWYKKFLRYKEKNCTEEWDVYCHVLPQYEFTHENGSQLVRCVIKQENLRAIVNGSKNECFVDAQVSTLPQKVLQALRDMPHSNRRSKNKPWQDFYSKRTMQLVHEMYREDFEIFGYDEDIPGRPDLDGVISRDTQGSICSLASSGSDNHNTDNDPASFSAPNEQPDVESVSSASGDRTGQRANAKMKISVNRPLRPQPPALAASAAAAASADKVRMWRAATLTGGHLQRLPSSGEGEQPHAPRGRADATGVRDGSFSTLEGRHQRAEPRTEAAEPEQTDSHTKHRKRSRRMPKYLREDLPKLSMIQAKIRAEHGGLGKASLLLEEVARELGDESVSSCKSKNNLKGKRKKKKRRPGKNKERSKTRNRSDNHDSTETPHKVRSDLLSGRLFMPLDPDEARARYPTANSEREMDNDTIPASLAHLLQHSVGPTMRQNSKRRSNNNDEPQNASEEGDGNPLNPSNKDFVVPLLQTTSNSRAFKRLNERLMSMQVPGARRDFFEEVDTQQVRVCQSNRAFRRALREQGRDALRTNKEAVQKPAEAYLSEIAKRRAAMFKQLQQALDAANERRHEIEAARMERIAHLCKRDESKAATRAASKWDRLCASKLLQIVVLACHGAELDAVYHSLHLRKVFRAKAVIIQRTVRAHLRQKKIRDALAAKLRVTQFFRVFVVARKKRRRSWAAKTMLQFLQDCRLNVSKVMRDFRFRVIRCQRYVRDYIACTQARLLALNKMWGRQEKRLAERARALRVRQLEQHSMKLEQQASEMTKSNYHKQLASKWLRGVKVSPVVNDQVSLTRTGKLYFPVHIRDRSRMKAASPTGLEQTPEPGDQVTARHAQQANENAQFVMDLFLNEEYRAKLLHERSKPVHLPPTPRNVRTRALRSILDQARAKARAARSLRLTNVDELESKKIKITIKGARNLLRELDDAASEQRAPTDAAQTSTHAGPVAQGVQNVTLSMFSDLAAATVLQLFSQIDKQDLFRMVQQTQISMTRSKSVRELLAQVVPL</sequence>
<gene>
    <name evidence="3" type="ORF">SCF082_LOCUS12065</name>
</gene>
<accession>A0ABP0JH43</accession>
<feature type="transmembrane region" description="Helical" evidence="2">
    <location>
        <begin position="126"/>
        <end position="143"/>
    </location>
</feature>
<dbReference type="Pfam" id="PF03567">
    <property type="entry name" value="Sulfotransfer_2"/>
    <property type="match status" value="1"/>
</dbReference>
<feature type="compositionally biased region" description="Basic and acidic residues" evidence="1">
    <location>
        <begin position="570"/>
        <end position="595"/>
    </location>
</feature>
<feature type="region of interest" description="Disordered" evidence="1">
    <location>
        <begin position="353"/>
        <end position="416"/>
    </location>
</feature>
<feature type="region of interest" description="Disordered" evidence="1">
    <location>
        <begin position="642"/>
        <end position="677"/>
    </location>
</feature>
<feature type="region of interest" description="Disordered" evidence="1">
    <location>
        <begin position="438"/>
        <end position="510"/>
    </location>
</feature>
<proteinExistence type="predicted"/>
<feature type="compositionally biased region" description="Basic residues" evidence="1">
    <location>
        <begin position="495"/>
        <end position="506"/>
    </location>
</feature>
<evidence type="ECO:0000313" key="3">
    <source>
        <dbReference type="EMBL" id="CAK9013740.1"/>
    </source>
</evidence>
<evidence type="ECO:0000313" key="4">
    <source>
        <dbReference type="Proteomes" id="UP001642464"/>
    </source>
</evidence>
<feature type="transmembrane region" description="Helical" evidence="2">
    <location>
        <begin position="59"/>
        <end position="76"/>
    </location>
</feature>
<feature type="compositionally biased region" description="Polar residues" evidence="1">
    <location>
        <begin position="382"/>
        <end position="394"/>
    </location>
</feature>
<keyword evidence="2" id="KW-1133">Transmembrane helix</keyword>
<feature type="non-terminal residue" evidence="3">
    <location>
        <position position="1219"/>
    </location>
</feature>
<dbReference type="SUPFAM" id="SSF52540">
    <property type="entry name" value="P-loop containing nucleoside triphosphate hydrolases"/>
    <property type="match status" value="1"/>
</dbReference>
<feature type="transmembrane region" description="Helical" evidence="2">
    <location>
        <begin position="96"/>
        <end position="119"/>
    </location>
</feature>
<dbReference type="InterPro" id="IPR005331">
    <property type="entry name" value="Sulfotransferase"/>
</dbReference>
<name>A0ABP0JH43_9DINO</name>
<evidence type="ECO:0000256" key="2">
    <source>
        <dbReference type="SAM" id="Phobius"/>
    </source>
</evidence>